<dbReference type="Pfam" id="PF01739">
    <property type="entry name" value="CheR"/>
    <property type="match status" value="1"/>
</dbReference>
<dbReference type="RefSeq" id="WP_080804653.1">
    <property type="nucleotide sequence ID" value="NZ_LT828548.1"/>
</dbReference>
<keyword evidence="2" id="KW-0808">Transferase</keyword>
<organism evidence="2 3">
    <name type="scientific">Desulfamplus magnetovallimortis</name>
    <dbReference type="NCBI Taxonomy" id="1246637"/>
    <lineage>
        <taxon>Bacteria</taxon>
        <taxon>Pseudomonadati</taxon>
        <taxon>Thermodesulfobacteriota</taxon>
        <taxon>Desulfobacteria</taxon>
        <taxon>Desulfobacterales</taxon>
        <taxon>Desulfobacteraceae</taxon>
        <taxon>Desulfamplus</taxon>
    </lineage>
</organism>
<dbReference type="GO" id="GO:0032259">
    <property type="term" value="P:methylation"/>
    <property type="evidence" value="ECO:0007669"/>
    <property type="project" value="UniProtKB-KW"/>
</dbReference>
<dbReference type="PANTHER" id="PTHR24422:SF8">
    <property type="entry name" value="CHEMOTAXIS PROTEIN"/>
    <property type="match status" value="1"/>
</dbReference>
<dbReference type="PROSITE" id="PS50123">
    <property type="entry name" value="CHER"/>
    <property type="match status" value="1"/>
</dbReference>
<evidence type="ECO:0000313" key="2">
    <source>
        <dbReference type="EMBL" id="SLM28317.1"/>
    </source>
</evidence>
<dbReference type="PRINTS" id="PR00996">
    <property type="entry name" value="CHERMTFRASE"/>
</dbReference>
<protein>
    <submittedName>
        <fullName evidence="2">MCP methyltransferase, CheR-type</fullName>
        <ecNumber evidence="2">2.1.1.80</ecNumber>
    </submittedName>
</protein>
<dbReference type="EMBL" id="FWEV01000037">
    <property type="protein sequence ID" value="SLM28317.1"/>
    <property type="molecule type" value="Genomic_DNA"/>
</dbReference>
<dbReference type="EC" id="2.1.1.80" evidence="2"/>
<dbReference type="SMART" id="SM00138">
    <property type="entry name" value="MeTrc"/>
    <property type="match status" value="1"/>
</dbReference>
<accession>A0A1W1H781</accession>
<dbReference type="GO" id="GO:0008983">
    <property type="term" value="F:protein-glutamate O-methyltransferase activity"/>
    <property type="evidence" value="ECO:0007669"/>
    <property type="project" value="UniProtKB-EC"/>
</dbReference>
<dbReference type="PANTHER" id="PTHR24422">
    <property type="entry name" value="CHEMOTAXIS PROTEIN METHYLTRANSFERASE"/>
    <property type="match status" value="1"/>
</dbReference>
<gene>
    <name evidence="2" type="ORF">MTBBW1_1310015</name>
</gene>
<feature type="domain" description="CheR-type methyltransferase" evidence="1">
    <location>
        <begin position="1"/>
        <end position="248"/>
    </location>
</feature>
<sequence length="281" mass="32427">MENEDIEIKLVLKAIQLKHGYDFSNYATASMKRRLKKNLEEAGLKTMSEMIPLIIYDKEFFNLFLHNLSVNVTEMFRDPPFFLSIRRQVIPYLKTYPFIKIWAAGSSTGEEVYSLAILLKEEGISEKCIIYATDFNENVLEIARKGIYPAQDIRKHTTNYQQAGGKESFVSYYHADYNSVIFDNSLKNNIVFANHNLVTDGVFGEMNIIICRNVLIYFNKKLQDQVLYLFNESLRINGFLCLGSRETLDFSPNASLYIPVNKNLKIYQKKKSNLSTGSRSI</sequence>
<dbReference type="Gene3D" id="3.40.50.150">
    <property type="entry name" value="Vaccinia Virus protein VP39"/>
    <property type="match status" value="1"/>
</dbReference>
<dbReference type="OrthoDB" id="9786165at2"/>
<evidence type="ECO:0000259" key="1">
    <source>
        <dbReference type="PROSITE" id="PS50123"/>
    </source>
</evidence>
<keyword evidence="2" id="KW-0489">Methyltransferase</keyword>
<keyword evidence="3" id="KW-1185">Reference proteome</keyword>
<evidence type="ECO:0000313" key="3">
    <source>
        <dbReference type="Proteomes" id="UP000191931"/>
    </source>
</evidence>
<dbReference type="InterPro" id="IPR022642">
    <property type="entry name" value="CheR_C"/>
</dbReference>
<dbReference type="AlphaFoldDB" id="A0A1W1H781"/>
<dbReference type="SUPFAM" id="SSF53335">
    <property type="entry name" value="S-adenosyl-L-methionine-dependent methyltransferases"/>
    <property type="match status" value="1"/>
</dbReference>
<dbReference type="Proteomes" id="UP000191931">
    <property type="component" value="Unassembled WGS sequence"/>
</dbReference>
<reference evidence="2 3" key="1">
    <citation type="submission" date="2017-03" db="EMBL/GenBank/DDBJ databases">
        <authorList>
            <person name="Afonso C.L."/>
            <person name="Miller P.J."/>
            <person name="Scott M.A."/>
            <person name="Spackman E."/>
            <person name="Goraichik I."/>
            <person name="Dimitrov K.M."/>
            <person name="Suarez D.L."/>
            <person name="Swayne D.E."/>
        </authorList>
    </citation>
    <scope>NUCLEOTIDE SEQUENCE [LARGE SCALE GENOMIC DNA]</scope>
    <source>
        <strain evidence="2">PRJEB14757</strain>
    </source>
</reference>
<proteinExistence type="predicted"/>
<dbReference type="InterPro" id="IPR029063">
    <property type="entry name" value="SAM-dependent_MTases_sf"/>
</dbReference>
<name>A0A1W1H781_9BACT</name>
<dbReference type="InterPro" id="IPR000780">
    <property type="entry name" value="CheR_MeTrfase"/>
</dbReference>
<dbReference type="InterPro" id="IPR050903">
    <property type="entry name" value="Bact_Chemotaxis_MeTrfase"/>
</dbReference>
<dbReference type="STRING" id="1246637.MTBBW1_1310015"/>